<dbReference type="Proteomes" id="UP000515163">
    <property type="component" value="Unplaced"/>
</dbReference>
<evidence type="ECO:0000256" key="3">
    <source>
        <dbReference type="ARBA" id="ARBA00022737"/>
    </source>
</evidence>
<dbReference type="EC" id="2.7.11.1" evidence="1"/>
<dbReference type="Pfam" id="PF08477">
    <property type="entry name" value="Roc"/>
    <property type="match status" value="1"/>
</dbReference>
<keyword evidence="4" id="KW-0547">Nucleotide-binding</keyword>
<evidence type="ECO:0000313" key="14">
    <source>
        <dbReference type="RefSeq" id="XP_031560400.1"/>
    </source>
</evidence>
<feature type="coiled-coil region" evidence="9">
    <location>
        <begin position="1367"/>
        <end position="1394"/>
    </location>
</feature>
<evidence type="ECO:0000313" key="12">
    <source>
        <dbReference type="Proteomes" id="UP000515163"/>
    </source>
</evidence>
<keyword evidence="6" id="KW-0067">ATP-binding</keyword>
<dbReference type="GO" id="GO:0016301">
    <property type="term" value="F:kinase activity"/>
    <property type="evidence" value="ECO:0007669"/>
    <property type="project" value="UniProtKB-KW"/>
</dbReference>
<dbReference type="PANTHER" id="PTHR47508:SF1">
    <property type="entry name" value="NON-SPECIFIC SERINE_THREONINE PROTEIN KINASE"/>
    <property type="match status" value="1"/>
</dbReference>
<dbReference type="Gene3D" id="3.30.70.1390">
    <property type="entry name" value="ROC domain from the Parkinson's disease-associated leucine-rich repeat kinase 2"/>
    <property type="match status" value="1"/>
</dbReference>
<comment type="catalytic activity">
    <reaction evidence="8">
        <text>L-seryl-[protein] + ATP = O-phospho-L-seryl-[protein] + ADP + H(+)</text>
        <dbReference type="Rhea" id="RHEA:17989"/>
        <dbReference type="Rhea" id="RHEA-COMP:9863"/>
        <dbReference type="Rhea" id="RHEA-COMP:11604"/>
        <dbReference type="ChEBI" id="CHEBI:15378"/>
        <dbReference type="ChEBI" id="CHEBI:29999"/>
        <dbReference type="ChEBI" id="CHEBI:30616"/>
        <dbReference type="ChEBI" id="CHEBI:83421"/>
        <dbReference type="ChEBI" id="CHEBI:456216"/>
        <dbReference type="EC" id="2.7.11.1"/>
    </reaction>
</comment>
<dbReference type="RefSeq" id="XP_031560399.1">
    <property type="nucleotide sequence ID" value="XM_031704539.1"/>
</dbReference>
<feature type="region of interest" description="Disordered" evidence="10">
    <location>
        <begin position="479"/>
        <end position="550"/>
    </location>
</feature>
<feature type="compositionally biased region" description="Low complexity" evidence="10">
    <location>
        <begin position="484"/>
        <end position="497"/>
    </location>
</feature>
<name>A0A6P8HVG7_ACTTE</name>
<dbReference type="Gene3D" id="3.40.50.300">
    <property type="entry name" value="P-loop containing nucleotide triphosphate hydrolases"/>
    <property type="match status" value="2"/>
</dbReference>
<keyword evidence="5" id="KW-0418">Kinase</keyword>
<dbReference type="Gene3D" id="1.10.10.10">
    <property type="entry name" value="Winged helix-like DNA-binding domain superfamily/Winged helix DNA-binding domain"/>
    <property type="match status" value="1"/>
</dbReference>
<evidence type="ECO:0000256" key="10">
    <source>
        <dbReference type="SAM" id="MobiDB-lite"/>
    </source>
</evidence>
<dbReference type="InterPro" id="IPR027417">
    <property type="entry name" value="P-loop_NTPase"/>
</dbReference>
<keyword evidence="2" id="KW-0808">Transferase</keyword>
<keyword evidence="9" id="KW-0175">Coiled coil</keyword>
<gene>
    <name evidence="13 14" type="primary">LOC116296514</name>
</gene>
<dbReference type="InterPro" id="IPR036388">
    <property type="entry name" value="WH-like_DNA-bd_sf"/>
</dbReference>
<organism evidence="12 13">
    <name type="scientific">Actinia tenebrosa</name>
    <name type="common">Australian red waratah sea anemone</name>
    <dbReference type="NCBI Taxonomy" id="6105"/>
    <lineage>
        <taxon>Eukaryota</taxon>
        <taxon>Metazoa</taxon>
        <taxon>Cnidaria</taxon>
        <taxon>Anthozoa</taxon>
        <taxon>Hexacorallia</taxon>
        <taxon>Actiniaria</taxon>
        <taxon>Actiniidae</taxon>
        <taxon>Actinia</taxon>
    </lineage>
</organism>
<dbReference type="GeneID" id="116296514"/>
<evidence type="ECO:0000256" key="5">
    <source>
        <dbReference type="ARBA" id="ARBA00022777"/>
    </source>
</evidence>
<evidence type="ECO:0000256" key="7">
    <source>
        <dbReference type="ARBA" id="ARBA00047899"/>
    </source>
</evidence>
<evidence type="ECO:0000256" key="8">
    <source>
        <dbReference type="ARBA" id="ARBA00048679"/>
    </source>
</evidence>
<dbReference type="PANTHER" id="PTHR47508">
    <property type="entry name" value="SAM DOMAIN-CONTAINING PROTEIN-RELATED"/>
    <property type="match status" value="1"/>
</dbReference>
<evidence type="ECO:0000256" key="2">
    <source>
        <dbReference type="ARBA" id="ARBA00022679"/>
    </source>
</evidence>
<keyword evidence="12" id="KW-1185">Reference proteome</keyword>
<accession>A0A6P8HVG7</accession>
<evidence type="ECO:0000259" key="11">
    <source>
        <dbReference type="PROSITE" id="PS51424"/>
    </source>
</evidence>
<feature type="domain" description="Roc" evidence="11">
    <location>
        <begin position="392"/>
        <end position="742"/>
    </location>
</feature>
<sequence length="1405" mass="160761">MRNEKLQGVCVLPPKPCHDVIHREREIKSILQEMEKLRNAKQHEITLIYLSGNPGCGKSELARQIGQKVFHDVPDKETEVKFVFTLNASSIDTLIGSYLKLAESLKCDETSTASFSQEDVVISHLQSLVAPKLRKYSSWLLIVDNVTDLKSVFRYLPKAKEKTDGNGQILVIVTRDSRFIHDASRSYTYHLSLSRGMDPDEAIRALPNISGIASDDEMTLQVVKALDLQPLAIACAATYMKRVRMTTPAFSWQGYLSKLQDKQEVTAERGYSQTLMAVVQLAIEKEMSEDAVMWHAFNFLSAVTTSERTPLEDVVQYVKICLPKENKDIVAAILSCSLILSFDGRPKEIGVHQVVQRCLLKMLTQNRMPAPLEIRCRGPEAEKVYRQALKSGEVEVYRGRIMLVGQDRAGKTSLKKSLLGLSFDPKEQSTNGVVVDPSSFSVDVDDATVDWQISKNGDANKNYEDGVARVMVQLLNQSPKIQEPDSSQSQSRPQQESNVDVDQSLDKADNLQDANIASNPVVDSSRDDVSEESKKESKGDDLETGNATRKDVVPETVIENLIQRLSAKNLGSSAGQETTVSIWDFAGQQLYYASHPVFFSHRAVYVLVYNLKKDLVAVAEPRVRQGVHEIRLDNHDQQTNLEALHSWLVSIHTARPEASDVGREIRQKLPYLRPPVFITGTHADCPFEEPKKMEEIIQKSLTGKSYENHVLRPFITVNNWNSSNDEGVKKLKENVKKLFCMEPYMGEKIPVRWFKFEQVIKSLVEEEGKNHMSLKDLERLILKVCDIEDKKEISALLNFYHDLGVILKHGNTVVLKAEWLIDLFRKLITIRPFNEQHPVNSGYWRTLEETGILDMELVEHVFKEKLEHGETKDDILAMMEHYGLIAIFRGNEDPKSLHYFVPAQLKSSPEAFFDVGPSKSDPCTLYLHCLDGFIPHGLYNCLVSRLITWCSEKGYPHKPKLYQSVSRFFIGRTYAYELFLIRRKRFVKVVLRSLQPERSWVFQPIPFQIWKFLERSLKEITKECHWYQFLNYEICVLCPSRHVVKCERHQLESCIDDDCLHLLPLKEDRELVCREGIGEESKPYVLGLEEWYREHLIVPMHNEEGCAIGGISVNPTFDLSDNQKRWLVIGICLNKILLPNLRSFIEPQVLCLYSQLKSTHNIHEQVYHGHLRKDGKCNSLNYGSINSNEANHRKEARLYDYRVTSAVDLAKLYLQPFMANFSGFDGTCDLSASLGILSSASAFSPDVQDLSNQVRKDVRNEWGHCNFSVWDKTKFTTCFKLIDSLVKALRLTPEEEKRIADELQEWKYKGVQLCMGNITDQVKFIKLSDTVLERLTCEVRHLENCEEDEARRGNALNSIRSDFEKYKDNINKIIESLEQRLECHDRKIKALELAVRPNYYSCIMF</sequence>
<evidence type="ECO:0000313" key="13">
    <source>
        <dbReference type="RefSeq" id="XP_031560399.1"/>
    </source>
</evidence>
<proteinExistence type="predicted"/>
<protein>
    <recommendedName>
        <fullName evidence="1">non-specific serine/threonine protein kinase</fullName>
        <ecNumber evidence="1">2.7.11.1</ecNumber>
    </recommendedName>
</protein>
<dbReference type="InterPro" id="IPR020859">
    <property type="entry name" value="ROC"/>
</dbReference>
<dbReference type="SUPFAM" id="SSF52540">
    <property type="entry name" value="P-loop containing nucleoside triphosphate hydrolases"/>
    <property type="match status" value="2"/>
</dbReference>
<dbReference type="InterPro" id="IPR032171">
    <property type="entry name" value="COR-A"/>
</dbReference>
<reference evidence="13 14" key="1">
    <citation type="submission" date="2025-04" db="UniProtKB">
        <authorList>
            <consortium name="RefSeq"/>
        </authorList>
    </citation>
    <scope>IDENTIFICATION</scope>
    <source>
        <tissue evidence="13 14">Tentacle</tissue>
    </source>
</reference>
<dbReference type="OrthoDB" id="120976at2759"/>
<dbReference type="PROSITE" id="PS51424">
    <property type="entry name" value="ROC"/>
    <property type="match status" value="1"/>
</dbReference>
<dbReference type="GO" id="GO:0005524">
    <property type="term" value="F:ATP binding"/>
    <property type="evidence" value="ECO:0007669"/>
    <property type="project" value="UniProtKB-KW"/>
</dbReference>
<evidence type="ECO:0000256" key="9">
    <source>
        <dbReference type="SAM" id="Coils"/>
    </source>
</evidence>
<dbReference type="KEGG" id="aten:116296514"/>
<evidence type="ECO:0000256" key="4">
    <source>
        <dbReference type="ARBA" id="ARBA00022741"/>
    </source>
</evidence>
<evidence type="ECO:0000256" key="1">
    <source>
        <dbReference type="ARBA" id="ARBA00012513"/>
    </source>
</evidence>
<comment type="catalytic activity">
    <reaction evidence="7">
        <text>L-threonyl-[protein] + ATP = O-phospho-L-threonyl-[protein] + ADP + H(+)</text>
        <dbReference type="Rhea" id="RHEA:46608"/>
        <dbReference type="Rhea" id="RHEA-COMP:11060"/>
        <dbReference type="Rhea" id="RHEA-COMP:11605"/>
        <dbReference type="ChEBI" id="CHEBI:15378"/>
        <dbReference type="ChEBI" id="CHEBI:30013"/>
        <dbReference type="ChEBI" id="CHEBI:30616"/>
        <dbReference type="ChEBI" id="CHEBI:61977"/>
        <dbReference type="ChEBI" id="CHEBI:456216"/>
        <dbReference type="EC" id="2.7.11.1"/>
    </reaction>
</comment>
<keyword evidence="3" id="KW-0677">Repeat</keyword>
<evidence type="ECO:0000256" key="6">
    <source>
        <dbReference type="ARBA" id="ARBA00022840"/>
    </source>
</evidence>
<dbReference type="Pfam" id="PF16095">
    <property type="entry name" value="COR-A"/>
    <property type="match status" value="1"/>
</dbReference>
<feature type="compositionally biased region" description="Basic and acidic residues" evidence="10">
    <location>
        <begin position="524"/>
        <end position="541"/>
    </location>
</feature>
<dbReference type="RefSeq" id="XP_031560400.1">
    <property type="nucleotide sequence ID" value="XM_031704540.1"/>
</dbReference>